<dbReference type="PROSITE" id="PS50082">
    <property type="entry name" value="WD_REPEATS_2"/>
    <property type="match status" value="2"/>
</dbReference>
<dbReference type="InterPro" id="IPR011044">
    <property type="entry name" value="Quino_amine_DH_bsu"/>
</dbReference>
<protein>
    <submittedName>
        <fullName evidence="3">WD40 repeat-like protein</fullName>
    </submittedName>
</protein>
<dbReference type="InterPro" id="IPR001680">
    <property type="entry name" value="WD40_rpt"/>
</dbReference>
<dbReference type="EMBL" id="ML978139">
    <property type="protein sequence ID" value="KAF2093174.1"/>
    <property type="molecule type" value="Genomic_DNA"/>
</dbReference>
<evidence type="ECO:0000313" key="4">
    <source>
        <dbReference type="Proteomes" id="UP000799772"/>
    </source>
</evidence>
<organism evidence="3 4">
    <name type="scientific">Rhizodiscina lignyota</name>
    <dbReference type="NCBI Taxonomy" id="1504668"/>
    <lineage>
        <taxon>Eukaryota</taxon>
        <taxon>Fungi</taxon>
        <taxon>Dikarya</taxon>
        <taxon>Ascomycota</taxon>
        <taxon>Pezizomycotina</taxon>
        <taxon>Dothideomycetes</taxon>
        <taxon>Pleosporomycetidae</taxon>
        <taxon>Aulographales</taxon>
        <taxon>Rhizodiscinaceae</taxon>
        <taxon>Rhizodiscina</taxon>
    </lineage>
</organism>
<comment type="caution">
    <text evidence="3">The sequence shown here is derived from an EMBL/GenBank/DDBJ whole genome shotgun (WGS) entry which is preliminary data.</text>
</comment>
<accession>A0A9P4M4U6</accession>
<keyword evidence="4" id="KW-1185">Reference proteome</keyword>
<dbReference type="InterPro" id="IPR015943">
    <property type="entry name" value="WD40/YVTN_repeat-like_dom_sf"/>
</dbReference>
<reference evidence="3" key="1">
    <citation type="journal article" date="2020" name="Stud. Mycol.">
        <title>101 Dothideomycetes genomes: a test case for predicting lifestyles and emergence of pathogens.</title>
        <authorList>
            <person name="Haridas S."/>
            <person name="Albert R."/>
            <person name="Binder M."/>
            <person name="Bloem J."/>
            <person name="Labutti K."/>
            <person name="Salamov A."/>
            <person name="Andreopoulos B."/>
            <person name="Baker S."/>
            <person name="Barry K."/>
            <person name="Bills G."/>
            <person name="Bluhm B."/>
            <person name="Cannon C."/>
            <person name="Castanera R."/>
            <person name="Culley D."/>
            <person name="Daum C."/>
            <person name="Ezra D."/>
            <person name="Gonzalez J."/>
            <person name="Henrissat B."/>
            <person name="Kuo A."/>
            <person name="Liang C."/>
            <person name="Lipzen A."/>
            <person name="Lutzoni F."/>
            <person name="Magnuson J."/>
            <person name="Mondo S."/>
            <person name="Nolan M."/>
            <person name="Ohm R."/>
            <person name="Pangilinan J."/>
            <person name="Park H.-J."/>
            <person name="Ramirez L."/>
            <person name="Alfaro M."/>
            <person name="Sun H."/>
            <person name="Tritt A."/>
            <person name="Yoshinaga Y."/>
            <person name="Zwiers L.-H."/>
            <person name="Turgeon B."/>
            <person name="Goodwin S."/>
            <person name="Spatafora J."/>
            <person name="Crous P."/>
            <person name="Grigoriev I."/>
        </authorList>
    </citation>
    <scope>NUCLEOTIDE SEQUENCE</scope>
    <source>
        <strain evidence="3">CBS 133067</strain>
    </source>
</reference>
<dbReference type="PANTHER" id="PTHR45589:SF1">
    <property type="entry name" value="WD REPEAT DOMAIN 62, ISOFORM G"/>
    <property type="match status" value="1"/>
</dbReference>
<evidence type="ECO:0000256" key="1">
    <source>
        <dbReference type="PROSITE-ProRule" id="PRU00221"/>
    </source>
</evidence>
<feature type="region of interest" description="Disordered" evidence="2">
    <location>
        <begin position="783"/>
        <end position="807"/>
    </location>
</feature>
<dbReference type="SMART" id="SM00320">
    <property type="entry name" value="WD40"/>
    <property type="match status" value="7"/>
</dbReference>
<sequence>VKPARPELGITLKQVIGATANSKNAFDTNGDCLAFTAGAAAVIATYDGEKKHVEQRFYRARPTATPLNPTPIVYGDSTPTHASDSRTRTAATLRSAGVGISPFGTPNTDWSDNSTGKSWSAKERVKAATCVSFSPSGKFLAVGETGYKPRVLVFSTASDASTDIPLTSLTDHTFGVRCVAFSPDSQYLASLGAANDGFLYIWRINDRNGAATLFASNKCTSNITQIAWIGNKLVTIGTRHVKVWRVEESNPTTPARQSDVLQALTTPDHKALLGRNCVLGDLLEATFTTFVPLGISQAIVCSDKGTVCLLSDEDGHQRFVKLADMSFPITAAILIEGDQLLLSGGQGEIKLLKFDSMKPSPRITKQLRNLIGTLDVNGVIRLVEVTNTDNNRTTWEAAYKLPAHGGPVLGVRALEYGNATDASFFTWAGDGTVLFWDSEGHCTKKLQIEVDQLPLDDGLPNELKVAKLVASKGLLVTGDKYGIMRIHDITSGKDISSVRAHGGEITDVAVHDSESRYIATSGRDRTVQVFTERGDSWELLHTLDEHVGAVNGVLFSKDGERLLSCSSDRTIVVRECVSREHAGESMSAFLIARTITLKATPMAMVFDPLQDNTLILSTIDRFMHRYDVRNGRTISAFKTGDTEGGDAVVMSSLVPIPTLMNGSMVAALSSTDKSIRLYDESGTLLSRDWGHTEGVTDIALIDSGEAYSAAGTSQNTLVTVALDGTIFSWRVDLRPHKRQEMSRSLDLLNSSGTPNGTPTAERDSLMSRPPLRRVLSQSELARFQKGADLDDTPTKAPGQRSPPRIRKRTSRVSLMQTPKLEASPAAARVSNINSPRRKSILSTSTENLSPEMVRELEKELSLTLRVLGEKVRERGVDEEMLGRVLDQYSNRLFEMLDERLA</sequence>
<keyword evidence="1" id="KW-0853">WD repeat</keyword>
<name>A0A9P4M4U6_9PEZI</name>
<dbReference type="OrthoDB" id="6252103at2759"/>
<dbReference type="Gene3D" id="2.130.10.10">
    <property type="entry name" value="YVTN repeat-like/Quinoprotein amine dehydrogenase"/>
    <property type="match status" value="3"/>
</dbReference>
<dbReference type="AlphaFoldDB" id="A0A9P4M4U6"/>
<evidence type="ECO:0000313" key="3">
    <source>
        <dbReference type="EMBL" id="KAF2093174.1"/>
    </source>
</evidence>
<feature type="compositionally biased region" description="Polar residues" evidence="2">
    <location>
        <begin position="747"/>
        <end position="758"/>
    </location>
</feature>
<feature type="non-terminal residue" evidence="3">
    <location>
        <position position="1"/>
    </location>
</feature>
<gene>
    <name evidence="3" type="ORF">NA57DRAFT_17766</name>
</gene>
<feature type="repeat" description="WD" evidence="1">
    <location>
        <begin position="543"/>
        <end position="573"/>
    </location>
</feature>
<dbReference type="InterPro" id="IPR052779">
    <property type="entry name" value="WDR62"/>
</dbReference>
<dbReference type="PANTHER" id="PTHR45589">
    <property type="entry name" value="WD REPEAT DOMAIN 62, ISOFORM G"/>
    <property type="match status" value="1"/>
</dbReference>
<dbReference type="Pfam" id="PF00400">
    <property type="entry name" value="WD40"/>
    <property type="match status" value="3"/>
</dbReference>
<evidence type="ECO:0000256" key="2">
    <source>
        <dbReference type="SAM" id="MobiDB-lite"/>
    </source>
</evidence>
<feature type="region of interest" description="Disordered" evidence="2">
    <location>
        <begin position="744"/>
        <end position="770"/>
    </location>
</feature>
<feature type="repeat" description="WD" evidence="1">
    <location>
        <begin position="169"/>
        <end position="212"/>
    </location>
</feature>
<dbReference type="Proteomes" id="UP000799772">
    <property type="component" value="Unassembled WGS sequence"/>
</dbReference>
<feature type="non-terminal residue" evidence="3">
    <location>
        <position position="901"/>
    </location>
</feature>
<dbReference type="SUPFAM" id="SSF50978">
    <property type="entry name" value="WD40 repeat-like"/>
    <property type="match status" value="2"/>
</dbReference>
<dbReference type="InterPro" id="IPR036322">
    <property type="entry name" value="WD40_repeat_dom_sf"/>
</dbReference>
<dbReference type="SUPFAM" id="SSF50969">
    <property type="entry name" value="YVTN repeat-like/Quinoprotein amine dehydrogenase"/>
    <property type="match status" value="1"/>
</dbReference>
<proteinExistence type="predicted"/>